<dbReference type="InterPro" id="IPR043921">
    <property type="entry name" value="DUF5772"/>
</dbReference>
<accession>A0AAU7YCP8</accession>
<proteinExistence type="predicted"/>
<reference evidence="1" key="1">
    <citation type="submission" date="2024-05" db="EMBL/GenBank/DDBJ databases">
        <title>Complete genomes of an iridovirus, and two densoviruses identified in lab reared social spiders in California, USA.</title>
        <authorList>
            <person name="Millerwise S."/>
            <person name="Lund M.C."/>
            <person name="Schmidlin K."/>
            <person name="Kraberger S."/>
            <person name="Harrison J."/>
            <person name="Cease A."/>
            <person name="Pinter-Wollman N."/>
            <person name="Varsani A."/>
        </authorList>
    </citation>
    <scope>NUCLEOTIDE SEQUENCE</scope>
    <source>
        <strain evidence="1">SocP20</strain>
    </source>
</reference>
<sequence length="219" mass="25438">MIEIIISTIFILYILLTKYKYETFKVIRTLIKNYKEIPLQNITLSENNEVTVEDKRIKIVTITIHGNKHMVKYKFNNKLFTALLPCTESEYQFHITTKNGIDVTENVIKFMGPNYDFYGVKIKVNEIGYDSLMFHKPGKEPTILKSNDYLPNNLSDYQWDFSLCVPPSQENIEKIIETPTTDNMMKQEVKEVSQHSVGKTVSSYLNFDNAYNGTPPPLF</sequence>
<name>A0AAU7YCP8_9VIRU</name>
<dbReference type="Pfam" id="PF19080">
    <property type="entry name" value="DUF5772"/>
    <property type="match status" value="1"/>
</dbReference>
<protein>
    <submittedName>
        <fullName evidence="1">Uncharacterized protein</fullName>
    </submittedName>
</protein>
<organism evidence="1">
    <name type="scientific">Iridovirus sp</name>
    <dbReference type="NCBI Taxonomy" id="135728"/>
    <lineage>
        <taxon>Viruses</taxon>
        <taxon>Varidnaviria</taxon>
        <taxon>Bamfordvirae</taxon>
        <taxon>Nucleocytoviricota</taxon>
        <taxon>Megaviricetes</taxon>
        <taxon>Pimascovirales</taxon>
        <taxon>Pimascovirales incertae sedis</taxon>
        <taxon>Iridoviridae</taxon>
        <taxon>Betairidovirinae</taxon>
        <taxon>Iridovirus</taxon>
    </lineage>
</organism>
<dbReference type="EMBL" id="PP847201">
    <property type="protein sequence ID" value="XBY85920.1"/>
    <property type="molecule type" value="Genomic_DNA"/>
</dbReference>
<evidence type="ECO:0000313" key="1">
    <source>
        <dbReference type="EMBL" id="XBY85920.1"/>
    </source>
</evidence>